<dbReference type="InterPro" id="IPR024652">
    <property type="entry name" value="Trichodiene_synth"/>
</dbReference>
<dbReference type="AlphaFoldDB" id="A0A0C9UVK6"/>
<gene>
    <name evidence="3" type="ORF">M422DRAFT_188608</name>
</gene>
<keyword evidence="2" id="KW-0456">Lyase</keyword>
<dbReference type="SFLD" id="SFLDG01021">
    <property type="entry name" value="Trichodiene_Synthase_Like"/>
    <property type="match status" value="1"/>
</dbReference>
<dbReference type="OrthoDB" id="2998174at2759"/>
<dbReference type="GO" id="GO:0016838">
    <property type="term" value="F:carbon-oxygen lyase activity, acting on phosphates"/>
    <property type="evidence" value="ECO:0007669"/>
    <property type="project" value="InterPro"/>
</dbReference>
<evidence type="ECO:0000256" key="1">
    <source>
        <dbReference type="ARBA" id="ARBA00007946"/>
    </source>
</evidence>
<dbReference type="EMBL" id="KN837285">
    <property type="protein sequence ID" value="KIJ29346.1"/>
    <property type="molecule type" value="Genomic_DNA"/>
</dbReference>
<evidence type="ECO:0000313" key="3">
    <source>
        <dbReference type="EMBL" id="KIJ29346.1"/>
    </source>
</evidence>
<evidence type="ECO:0008006" key="5">
    <source>
        <dbReference type="Google" id="ProtNLM"/>
    </source>
</evidence>
<reference evidence="3 4" key="1">
    <citation type="submission" date="2014-06" db="EMBL/GenBank/DDBJ databases">
        <title>Evolutionary Origins and Diversification of the Mycorrhizal Mutualists.</title>
        <authorList>
            <consortium name="DOE Joint Genome Institute"/>
            <consortium name="Mycorrhizal Genomics Consortium"/>
            <person name="Kohler A."/>
            <person name="Kuo A."/>
            <person name="Nagy L.G."/>
            <person name="Floudas D."/>
            <person name="Copeland A."/>
            <person name="Barry K.W."/>
            <person name="Cichocki N."/>
            <person name="Veneault-Fourrey C."/>
            <person name="LaButti K."/>
            <person name="Lindquist E.A."/>
            <person name="Lipzen A."/>
            <person name="Lundell T."/>
            <person name="Morin E."/>
            <person name="Murat C."/>
            <person name="Riley R."/>
            <person name="Ohm R."/>
            <person name="Sun H."/>
            <person name="Tunlid A."/>
            <person name="Henrissat B."/>
            <person name="Grigoriev I.V."/>
            <person name="Hibbett D.S."/>
            <person name="Martin F."/>
        </authorList>
    </citation>
    <scope>NUCLEOTIDE SEQUENCE [LARGE SCALE GENOMIC DNA]</scope>
    <source>
        <strain evidence="3 4">SS14</strain>
    </source>
</reference>
<organism evidence="3 4">
    <name type="scientific">Sphaerobolus stellatus (strain SS14)</name>
    <dbReference type="NCBI Taxonomy" id="990650"/>
    <lineage>
        <taxon>Eukaryota</taxon>
        <taxon>Fungi</taxon>
        <taxon>Dikarya</taxon>
        <taxon>Basidiomycota</taxon>
        <taxon>Agaricomycotina</taxon>
        <taxon>Agaricomycetes</taxon>
        <taxon>Phallomycetidae</taxon>
        <taxon>Geastrales</taxon>
        <taxon>Sphaerobolaceae</taxon>
        <taxon>Sphaerobolus</taxon>
    </lineage>
</organism>
<dbReference type="Pfam" id="PF06330">
    <property type="entry name" value="TRI5"/>
    <property type="match status" value="1"/>
</dbReference>
<dbReference type="SFLD" id="SFLDS00005">
    <property type="entry name" value="Isoprenoid_Synthase_Type_I"/>
    <property type="match status" value="1"/>
</dbReference>
<name>A0A0C9UVK6_SPHS4</name>
<keyword evidence="4" id="KW-1185">Reference proteome</keyword>
<accession>A0A0C9UVK6</accession>
<evidence type="ECO:0000313" key="4">
    <source>
        <dbReference type="Proteomes" id="UP000054279"/>
    </source>
</evidence>
<dbReference type="SUPFAM" id="SSF48576">
    <property type="entry name" value="Terpenoid synthases"/>
    <property type="match status" value="1"/>
</dbReference>
<feature type="non-terminal residue" evidence="3">
    <location>
        <position position="304"/>
    </location>
</feature>
<sequence length="304" mass="34460">ISFPQNRTRFIITTFLQKCNLNCTKPKERADFETACYEEAAIRGYFSAHGTESLKPYMPGGLSMSANAYSHLENPSTKIFICLYTAFLIYLDDCFQKDVEAVTEFNERFVSSREQKGKLLDDFASLLIEVPTHFCKIASNIIITATLNLVTALLIEQEAKKLKLEKAAEKYATFTRVMSGASEAYALFAFSPEIPISVYVQALPDLMVFINNGNDILSFYKEERRGEECNRVSLLAQYRQVSKHVVLQGLADEAVAAHQRVLQMLSHHTQAYDAYVKFSIGYVQFHTALSRYRLVELGFPSPVY</sequence>
<protein>
    <recommendedName>
        <fullName evidence="5">Terpenoid synthase</fullName>
    </recommendedName>
</protein>
<dbReference type="InterPro" id="IPR008949">
    <property type="entry name" value="Isoprenoid_synthase_dom_sf"/>
</dbReference>
<dbReference type="Gene3D" id="1.10.600.10">
    <property type="entry name" value="Farnesyl Diphosphate Synthase"/>
    <property type="match status" value="1"/>
</dbReference>
<proteinExistence type="inferred from homology"/>
<dbReference type="Proteomes" id="UP000054279">
    <property type="component" value="Unassembled WGS sequence"/>
</dbReference>
<comment type="similarity">
    <text evidence="1">Belongs to the trichodiene synthase family.</text>
</comment>
<dbReference type="HOGENOM" id="CLU_052212_0_2_1"/>
<evidence type="ECO:0000256" key="2">
    <source>
        <dbReference type="ARBA" id="ARBA00023239"/>
    </source>
</evidence>